<evidence type="ECO:0000256" key="5">
    <source>
        <dbReference type="ARBA" id="ARBA00022777"/>
    </source>
</evidence>
<keyword evidence="2 8" id="KW-0808">Transferase</keyword>
<dbReference type="CDD" id="cd01672">
    <property type="entry name" value="TMPK"/>
    <property type="match status" value="1"/>
</dbReference>
<evidence type="ECO:0000259" key="9">
    <source>
        <dbReference type="Pfam" id="PF02223"/>
    </source>
</evidence>
<dbReference type="SUPFAM" id="SSF52540">
    <property type="entry name" value="P-loop containing nucleoside triphosphate hydrolases"/>
    <property type="match status" value="1"/>
</dbReference>
<gene>
    <name evidence="8" type="primary">tmk</name>
    <name evidence="10" type="ORF">UT75_C0003G0047</name>
</gene>
<comment type="catalytic activity">
    <reaction evidence="7 8">
        <text>dTMP + ATP = dTDP + ADP</text>
        <dbReference type="Rhea" id="RHEA:13517"/>
        <dbReference type="ChEBI" id="CHEBI:30616"/>
        <dbReference type="ChEBI" id="CHEBI:58369"/>
        <dbReference type="ChEBI" id="CHEBI:63528"/>
        <dbReference type="ChEBI" id="CHEBI:456216"/>
        <dbReference type="EC" id="2.7.4.9"/>
    </reaction>
</comment>
<name>A0A0G0TSR8_9BACT</name>
<dbReference type="AlphaFoldDB" id="A0A0G0TSR8"/>
<evidence type="ECO:0000313" key="11">
    <source>
        <dbReference type="Proteomes" id="UP000034072"/>
    </source>
</evidence>
<evidence type="ECO:0000313" key="10">
    <source>
        <dbReference type="EMBL" id="KKR40917.1"/>
    </source>
</evidence>
<evidence type="ECO:0000256" key="8">
    <source>
        <dbReference type="HAMAP-Rule" id="MF_00165"/>
    </source>
</evidence>
<dbReference type="Pfam" id="PF02223">
    <property type="entry name" value="Thymidylate_kin"/>
    <property type="match status" value="1"/>
</dbReference>
<dbReference type="GO" id="GO:0004798">
    <property type="term" value="F:dTMP kinase activity"/>
    <property type="evidence" value="ECO:0007669"/>
    <property type="project" value="UniProtKB-UniRule"/>
</dbReference>
<evidence type="ECO:0000256" key="7">
    <source>
        <dbReference type="ARBA" id="ARBA00048743"/>
    </source>
</evidence>
<dbReference type="InterPro" id="IPR027417">
    <property type="entry name" value="P-loop_NTPase"/>
</dbReference>
<dbReference type="GO" id="GO:0005737">
    <property type="term" value="C:cytoplasm"/>
    <property type="evidence" value="ECO:0007669"/>
    <property type="project" value="TreeGrafter"/>
</dbReference>
<keyword evidence="5 8" id="KW-0418">Kinase</keyword>
<accession>A0A0G0TSR8</accession>
<keyword evidence="4 8" id="KW-0547">Nucleotide-binding</keyword>
<evidence type="ECO:0000256" key="3">
    <source>
        <dbReference type="ARBA" id="ARBA00022727"/>
    </source>
</evidence>
<dbReference type="HAMAP" id="MF_00165">
    <property type="entry name" value="Thymidylate_kinase"/>
    <property type="match status" value="1"/>
</dbReference>
<evidence type="ECO:0000256" key="4">
    <source>
        <dbReference type="ARBA" id="ARBA00022741"/>
    </source>
</evidence>
<dbReference type="PANTHER" id="PTHR10344">
    <property type="entry name" value="THYMIDYLATE KINASE"/>
    <property type="match status" value="1"/>
</dbReference>
<dbReference type="GO" id="GO:0006227">
    <property type="term" value="P:dUDP biosynthetic process"/>
    <property type="evidence" value="ECO:0007669"/>
    <property type="project" value="TreeGrafter"/>
</dbReference>
<dbReference type="GO" id="GO:0006233">
    <property type="term" value="P:dTDP biosynthetic process"/>
    <property type="evidence" value="ECO:0007669"/>
    <property type="project" value="InterPro"/>
</dbReference>
<evidence type="ECO:0000256" key="6">
    <source>
        <dbReference type="ARBA" id="ARBA00022840"/>
    </source>
</evidence>
<proteinExistence type="inferred from homology"/>
<feature type="binding site" evidence="8">
    <location>
        <begin position="15"/>
        <end position="22"/>
    </location>
    <ligand>
        <name>ATP</name>
        <dbReference type="ChEBI" id="CHEBI:30616"/>
    </ligand>
</feature>
<evidence type="ECO:0000256" key="2">
    <source>
        <dbReference type="ARBA" id="ARBA00022679"/>
    </source>
</evidence>
<dbReference type="InterPro" id="IPR018094">
    <property type="entry name" value="Thymidylate_kinase"/>
</dbReference>
<dbReference type="Proteomes" id="UP000034072">
    <property type="component" value="Unassembled WGS sequence"/>
</dbReference>
<keyword evidence="6 8" id="KW-0067">ATP-binding</keyword>
<feature type="domain" description="Thymidylate kinase-like" evidence="9">
    <location>
        <begin position="56"/>
        <end position="223"/>
    </location>
</feature>
<comment type="function">
    <text evidence="8">Phosphorylation of dTMP to form dTDP in both de novo and salvage pathways of dTTP synthesis.</text>
</comment>
<dbReference type="InterPro" id="IPR039430">
    <property type="entry name" value="Thymidylate_kin-like_dom"/>
</dbReference>
<sequence length="240" mass="27073">MIPNGLPGAFIVFEGMDGCGKTTISEMLSRLLRYDPRYRAKGAIGLSENLIVTSTAKPIEIVETKEPGKSRLWGGRIYQELPKPVGVHTMDPFGFQKWYALDSAENLETIIVPSLKLGKLVISDRFRPSMVYGAQSLKDIQRLMRMNEVIIGRHFIWPDLILIFDVPISVAAERLARKGRPIDQYERGPVLERVRRNYKLFAENYPNCYVIDAARSPEEILEEVLGLVIPVLVAKGIMVS</sequence>
<dbReference type="PANTHER" id="PTHR10344:SF4">
    <property type="entry name" value="UMP-CMP KINASE 2, MITOCHONDRIAL"/>
    <property type="match status" value="1"/>
</dbReference>
<dbReference type="GO" id="GO:0005524">
    <property type="term" value="F:ATP binding"/>
    <property type="evidence" value="ECO:0007669"/>
    <property type="project" value="UniProtKB-UniRule"/>
</dbReference>
<organism evidence="10 11">
    <name type="scientific">Candidatus Yanofskybacteria bacterium GW2011_GWE2_40_11</name>
    <dbReference type="NCBI Taxonomy" id="1619033"/>
    <lineage>
        <taxon>Bacteria</taxon>
        <taxon>Candidatus Yanofskyibacteriota</taxon>
    </lineage>
</organism>
<comment type="caution">
    <text evidence="10">The sequence shown here is derived from an EMBL/GenBank/DDBJ whole genome shotgun (WGS) entry which is preliminary data.</text>
</comment>
<dbReference type="EC" id="2.7.4.9" evidence="8"/>
<dbReference type="Gene3D" id="3.40.50.300">
    <property type="entry name" value="P-loop containing nucleotide triphosphate hydrolases"/>
    <property type="match status" value="1"/>
</dbReference>
<dbReference type="GO" id="GO:0006235">
    <property type="term" value="P:dTTP biosynthetic process"/>
    <property type="evidence" value="ECO:0007669"/>
    <property type="project" value="UniProtKB-UniRule"/>
</dbReference>
<reference evidence="10 11" key="1">
    <citation type="journal article" date="2015" name="Nature">
        <title>rRNA introns, odd ribosomes, and small enigmatic genomes across a large radiation of phyla.</title>
        <authorList>
            <person name="Brown C.T."/>
            <person name="Hug L.A."/>
            <person name="Thomas B.C."/>
            <person name="Sharon I."/>
            <person name="Castelle C.J."/>
            <person name="Singh A."/>
            <person name="Wilkins M.J."/>
            <person name="Williams K.H."/>
            <person name="Banfield J.F."/>
        </authorList>
    </citation>
    <scope>NUCLEOTIDE SEQUENCE [LARGE SCALE GENOMIC DNA]</scope>
</reference>
<keyword evidence="3 8" id="KW-0545">Nucleotide biosynthesis</keyword>
<comment type="similarity">
    <text evidence="1 8">Belongs to the thymidylate kinase family.</text>
</comment>
<dbReference type="EMBL" id="LBXZ01000003">
    <property type="protein sequence ID" value="KKR40917.1"/>
    <property type="molecule type" value="Genomic_DNA"/>
</dbReference>
<evidence type="ECO:0000256" key="1">
    <source>
        <dbReference type="ARBA" id="ARBA00009776"/>
    </source>
</evidence>
<protein>
    <recommendedName>
        <fullName evidence="8">Thymidylate kinase</fullName>
        <ecNumber evidence="8">2.7.4.9</ecNumber>
    </recommendedName>
    <alternativeName>
        <fullName evidence="8">dTMP kinase</fullName>
    </alternativeName>
</protein>